<accession>A0A840WPN5</accession>
<organism evidence="1 2">
    <name type="scientific">Nocardiopsis metallicus</name>
    <dbReference type="NCBI Taxonomy" id="179819"/>
    <lineage>
        <taxon>Bacteria</taxon>
        <taxon>Bacillati</taxon>
        <taxon>Actinomycetota</taxon>
        <taxon>Actinomycetes</taxon>
        <taxon>Streptosporangiales</taxon>
        <taxon>Nocardiopsidaceae</taxon>
        <taxon>Nocardiopsis</taxon>
    </lineage>
</organism>
<gene>
    <name evidence="1" type="ORF">HNR07_004823</name>
</gene>
<dbReference type="EMBL" id="JACHDO010000001">
    <property type="protein sequence ID" value="MBB5493686.1"/>
    <property type="molecule type" value="Genomic_DNA"/>
</dbReference>
<reference evidence="1 2" key="1">
    <citation type="submission" date="2020-08" db="EMBL/GenBank/DDBJ databases">
        <title>Sequencing the genomes of 1000 actinobacteria strains.</title>
        <authorList>
            <person name="Klenk H.-P."/>
        </authorList>
    </citation>
    <scope>NUCLEOTIDE SEQUENCE [LARGE SCALE GENOMIC DNA]</scope>
    <source>
        <strain evidence="1 2">DSM 44598</strain>
    </source>
</reference>
<evidence type="ECO:0000313" key="2">
    <source>
        <dbReference type="Proteomes" id="UP000579647"/>
    </source>
</evidence>
<dbReference type="AlphaFoldDB" id="A0A840WPN5"/>
<dbReference type="Proteomes" id="UP000579647">
    <property type="component" value="Unassembled WGS sequence"/>
</dbReference>
<sequence>MIFAEKTSLERRGRIRVSSDRGKIWIGGRAEIVLSGSAVL</sequence>
<protein>
    <submittedName>
        <fullName evidence="1">Putative PhzF superfamily epimerase YddE/YHI9</fullName>
    </submittedName>
</protein>
<keyword evidence="2" id="KW-1185">Reference proteome</keyword>
<proteinExistence type="predicted"/>
<comment type="caution">
    <text evidence="1">The sequence shown here is derived from an EMBL/GenBank/DDBJ whole genome shotgun (WGS) entry which is preliminary data.</text>
</comment>
<evidence type="ECO:0000313" key="1">
    <source>
        <dbReference type="EMBL" id="MBB5493686.1"/>
    </source>
</evidence>
<name>A0A840WPN5_9ACTN</name>